<sequence length="201" mass="22315">MTELTVLQAVRLKGRVSSSDLAATLGDDLTEVTKTVKQLTAAGLLVEGKTLRISPTGRTQLNALLADERKDIDTTALAASYHEFCPVNLDFKALATDWQIKNDSPNTHENPEYDAAILARLDAVHERMVPIIEVVAKQLPRLSTYLGKLHTALEKVKAGQIAWFTKPLIDSYHTVWFELHEELILAIGITREEDSRSIDAQ</sequence>
<dbReference type="InterPro" id="IPR036390">
    <property type="entry name" value="WH_DNA-bd_sf"/>
</dbReference>
<keyword evidence="2" id="KW-1185">Reference proteome</keyword>
<protein>
    <submittedName>
        <fullName evidence="1">MarR family transcriptional regulator</fullName>
    </submittedName>
</protein>
<evidence type="ECO:0000313" key="2">
    <source>
        <dbReference type="Proteomes" id="UP000258522"/>
    </source>
</evidence>
<reference evidence="1 2" key="1">
    <citation type="submission" date="2018-07" db="EMBL/GenBank/DDBJ databases">
        <title>Whole genome sequence of Mycobacterium uberis.</title>
        <authorList>
            <person name="Benjak A."/>
        </authorList>
    </citation>
    <scope>NUCLEOTIDE SEQUENCE [LARGE SCALE GENOMIC DNA]</scope>
    <source>
        <strain evidence="1 2">Jura</strain>
    </source>
</reference>
<organism evidence="1 2">
    <name type="scientific">Mycobacterium uberis</name>
    <dbReference type="NCBI Taxonomy" id="2162698"/>
    <lineage>
        <taxon>Bacteria</taxon>
        <taxon>Bacillati</taxon>
        <taxon>Actinomycetota</taxon>
        <taxon>Actinomycetes</taxon>
        <taxon>Mycobacteriales</taxon>
        <taxon>Mycobacteriaceae</taxon>
        <taxon>Mycobacterium</taxon>
    </lineage>
</organism>
<dbReference type="EMBL" id="QAYL01000003">
    <property type="protein sequence ID" value="RFD26603.1"/>
    <property type="molecule type" value="Genomic_DNA"/>
</dbReference>
<accession>A0A3E1HJD6</accession>
<dbReference type="RefSeq" id="WP_116539528.1">
    <property type="nucleotide sequence ID" value="NZ_QAYL01000003.1"/>
</dbReference>
<dbReference type="OrthoDB" id="3568381at2"/>
<dbReference type="SUPFAM" id="SSF46785">
    <property type="entry name" value="Winged helix' DNA-binding domain"/>
    <property type="match status" value="1"/>
</dbReference>
<name>A0A3E1HJD6_9MYCO</name>
<dbReference type="AlphaFoldDB" id="A0A3E1HJD6"/>
<dbReference type="InterPro" id="IPR036388">
    <property type="entry name" value="WH-like_DNA-bd_sf"/>
</dbReference>
<gene>
    <name evidence="1" type="ORF">MUBE_03625</name>
</gene>
<evidence type="ECO:0000313" key="1">
    <source>
        <dbReference type="EMBL" id="RFD26603.1"/>
    </source>
</evidence>
<proteinExistence type="predicted"/>
<comment type="caution">
    <text evidence="1">The sequence shown here is derived from an EMBL/GenBank/DDBJ whole genome shotgun (WGS) entry which is preliminary data.</text>
</comment>
<dbReference type="Gene3D" id="1.10.10.10">
    <property type="entry name" value="Winged helix-like DNA-binding domain superfamily/Winged helix DNA-binding domain"/>
    <property type="match status" value="1"/>
</dbReference>
<dbReference type="Proteomes" id="UP000258522">
    <property type="component" value="Unassembled WGS sequence"/>
</dbReference>